<accession>A0ACC2MB59</accession>
<comment type="caution">
    <text evidence="1">The sequence shown here is derived from an EMBL/GenBank/DDBJ whole genome shotgun (WGS) entry which is preliminary data.</text>
</comment>
<evidence type="ECO:0000313" key="2">
    <source>
        <dbReference type="Proteomes" id="UP001234297"/>
    </source>
</evidence>
<protein>
    <submittedName>
        <fullName evidence="1">Uncharacterized protein</fullName>
    </submittedName>
</protein>
<evidence type="ECO:0000313" key="1">
    <source>
        <dbReference type="EMBL" id="KAJ8642833.1"/>
    </source>
</evidence>
<name>A0ACC2MB59_PERAE</name>
<gene>
    <name evidence="1" type="ORF">MRB53_004581</name>
</gene>
<keyword evidence="2" id="KW-1185">Reference proteome</keyword>
<proteinExistence type="predicted"/>
<reference evidence="1 2" key="1">
    <citation type="journal article" date="2022" name="Hortic Res">
        <title>A haplotype resolved chromosomal level avocado genome allows analysis of novel avocado genes.</title>
        <authorList>
            <person name="Nath O."/>
            <person name="Fletcher S.J."/>
            <person name="Hayward A."/>
            <person name="Shaw L.M."/>
            <person name="Masouleh A.K."/>
            <person name="Furtado A."/>
            <person name="Henry R.J."/>
            <person name="Mitter N."/>
        </authorList>
    </citation>
    <scope>NUCLEOTIDE SEQUENCE [LARGE SCALE GENOMIC DNA]</scope>
    <source>
        <strain evidence="2">cv. Hass</strain>
    </source>
</reference>
<organism evidence="1 2">
    <name type="scientific">Persea americana</name>
    <name type="common">Avocado</name>
    <dbReference type="NCBI Taxonomy" id="3435"/>
    <lineage>
        <taxon>Eukaryota</taxon>
        <taxon>Viridiplantae</taxon>
        <taxon>Streptophyta</taxon>
        <taxon>Embryophyta</taxon>
        <taxon>Tracheophyta</taxon>
        <taxon>Spermatophyta</taxon>
        <taxon>Magnoliopsida</taxon>
        <taxon>Magnoliidae</taxon>
        <taxon>Laurales</taxon>
        <taxon>Lauraceae</taxon>
        <taxon>Persea</taxon>
    </lineage>
</organism>
<sequence length="79" mass="8724">MPTAPSSAGPLTTTTNQGRERLIQPSGSRQHCIDPRIGCKLHSKVDVFCSIPTIKKLKDTSVAVSYKWKIRWDGCLRVG</sequence>
<dbReference type="EMBL" id="CM056810">
    <property type="protein sequence ID" value="KAJ8642833.1"/>
    <property type="molecule type" value="Genomic_DNA"/>
</dbReference>
<dbReference type="Proteomes" id="UP001234297">
    <property type="component" value="Chromosome 2"/>
</dbReference>